<dbReference type="AlphaFoldDB" id="A0A7J5B9P5"/>
<dbReference type="GO" id="GO:0070967">
    <property type="term" value="F:coenzyme F420 binding"/>
    <property type="evidence" value="ECO:0007669"/>
    <property type="project" value="TreeGrafter"/>
</dbReference>
<proteinExistence type="predicted"/>
<evidence type="ECO:0000313" key="3">
    <source>
        <dbReference type="EMBL" id="KAB1640579.1"/>
    </source>
</evidence>
<keyword evidence="4" id="KW-1185">Reference proteome</keyword>
<dbReference type="RefSeq" id="WP_158053474.1">
    <property type="nucleotide sequence ID" value="NZ_WBKB01000014.1"/>
</dbReference>
<dbReference type="PANTHER" id="PTHR35176">
    <property type="entry name" value="HEME OXYGENASE HI_0854-RELATED"/>
    <property type="match status" value="1"/>
</dbReference>
<dbReference type="SUPFAM" id="SSF50475">
    <property type="entry name" value="FMN-binding split barrel"/>
    <property type="match status" value="1"/>
</dbReference>
<dbReference type="Pfam" id="PF01243">
    <property type="entry name" value="PNPOx_N"/>
    <property type="match status" value="1"/>
</dbReference>
<dbReference type="InterPro" id="IPR011576">
    <property type="entry name" value="Pyridox_Oxase_N"/>
</dbReference>
<organism evidence="3 4">
    <name type="scientific">Gulosibacter chungangensis</name>
    <dbReference type="NCBI Taxonomy" id="979746"/>
    <lineage>
        <taxon>Bacteria</taxon>
        <taxon>Bacillati</taxon>
        <taxon>Actinomycetota</taxon>
        <taxon>Actinomycetes</taxon>
        <taxon>Micrococcales</taxon>
        <taxon>Microbacteriaceae</taxon>
        <taxon>Gulosibacter</taxon>
    </lineage>
</organism>
<dbReference type="GO" id="GO:0005829">
    <property type="term" value="C:cytosol"/>
    <property type="evidence" value="ECO:0007669"/>
    <property type="project" value="TreeGrafter"/>
</dbReference>
<dbReference type="InterPro" id="IPR052019">
    <property type="entry name" value="F420H2_bilvrd_red/Heme_oxyg"/>
</dbReference>
<keyword evidence="1" id="KW-0560">Oxidoreductase</keyword>
<protein>
    <recommendedName>
        <fullName evidence="2">Pyridoxamine 5'-phosphate oxidase N-terminal domain-containing protein</fullName>
    </recommendedName>
</protein>
<sequence>MSGWLPVTHHTSKRIMARGRGTRIHSRRDLRHSRTNTIGYPHGTRTEFLDAQTECTLIFSGDDGEPSGTVLSFAVNEGTFLFTSVRGRAQVRGIERNPEVSIVISNAGTDLPGRRMLSLRGTARIHNDPTAIEPILEILAERLAPDGQDAFLTLLRSPKRVVIEVTPSRVVASHNSLRMAGDGRGKH</sequence>
<dbReference type="EMBL" id="WBKB01000014">
    <property type="protein sequence ID" value="KAB1640579.1"/>
    <property type="molecule type" value="Genomic_DNA"/>
</dbReference>
<evidence type="ECO:0000256" key="1">
    <source>
        <dbReference type="ARBA" id="ARBA00023002"/>
    </source>
</evidence>
<reference evidence="3 4" key="1">
    <citation type="submission" date="2019-09" db="EMBL/GenBank/DDBJ databases">
        <title>Phylogeny of genus Pseudoclavibacter and closely related genus.</title>
        <authorList>
            <person name="Li Y."/>
        </authorList>
    </citation>
    <scope>NUCLEOTIDE SEQUENCE [LARGE SCALE GENOMIC DNA]</scope>
    <source>
        <strain evidence="3 4">KCTC 13959</strain>
    </source>
</reference>
<feature type="domain" description="Pyridoxamine 5'-phosphate oxidase N-terminal" evidence="2">
    <location>
        <begin position="47"/>
        <end position="170"/>
    </location>
</feature>
<dbReference type="Gene3D" id="2.30.110.10">
    <property type="entry name" value="Electron Transport, Fmn-binding Protein, Chain A"/>
    <property type="match status" value="1"/>
</dbReference>
<dbReference type="Proteomes" id="UP000433493">
    <property type="component" value="Unassembled WGS sequence"/>
</dbReference>
<gene>
    <name evidence="3" type="ORF">F8O05_14535</name>
</gene>
<dbReference type="PANTHER" id="PTHR35176:SF6">
    <property type="entry name" value="HEME OXYGENASE HI_0854-RELATED"/>
    <property type="match status" value="1"/>
</dbReference>
<dbReference type="GO" id="GO:0016627">
    <property type="term" value="F:oxidoreductase activity, acting on the CH-CH group of donors"/>
    <property type="evidence" value="ECO:0007669"/>
    <property type="project" value="TreeGrafter"/>
</dbReference>
<dbReference type="OrthoDB" id="5180813at2"/>
<comment type="caution">
    <text evidence="3">The sequence shown here is derived from an EMBL/GenBank/DDBJ whole genome shotgun (WGS) entry which is preliminary data.</text>
</comment>
<name>A0A7J5B9P5_9MICO</name>
<accession>A0A7J5B9P5</accession>
<evidence type="ECO:0000313" key="4">
    <source>
        <dbReference type="Proteomes" id="UP000433493"/>
    </source>
</evidence>
<dbReference type="InterPro" id="IPR012349">
    <property type="entry name" value="Split_barrel_FMN-bd"/>
</dbReference>
<evidence type="ECO:0000259" key="2">
    <source>
        <dbReference type="Pfam" id="PF01243"/>
    </source>
</evidence>